<organism evidence="1 2">
    <name type="scientific">Bipolaricaulis sibiricus</name>
    <dbReference type="NCBI Taxonomy" id="2501609"/>
    <lineage>
        <taxon>Bacteria</taxon>
        <taxon>Candidatus Bipolaricaulota</taxon>
        <taxon>Candidatus Bipolaricaulia</taxon>
        <taxon>Candidatus Bipolaricaulales</taxon>
        <taxon>Candidatus Bipolaricaulaceae</taxon>
        <taxon>Candidatus Bipolaricaulis</taxon>
    </lineage>
</organism>
<evidence type="ECO:0000313" key="1">
    <source>
        <dbReference type="EMBL" id="QAA76272.1"/>
    </source>
</evidence>
<evidence type="ECO:0008006" key="3">
    <source>
        <dbReference type="Google" id="ProtNLM"/>
    </source>
</evidence>
<name>A0A410FTG2_BIPS1</name>
<dbReference type="AlphaFoldDB" id="A0A410FTG2"/>
<gene>
    <name evidence="1" type="ORF">BIP78_0506</name>
</gene>
<dbReference type="KEGG" id="bih:BIP78_0506"/>
<dbReference type="EMBL" id="CP034928">
    <property type="protein sequence ID" value="QAA76272.1"/>
    <property type="molecule type" value="Genomic_DNA"/>
</dbReference>
<sequence>MRWILAGLTVWVTSVVGGAASLAVSSSAQWVLFDLASLNTFVRLANETLHFVNERVPGEPVPFLPEIRHGVGLGLAETFGGLFRFGLSVSVMGANTRTQGTWAQGGTSHPVDIALEVGWAAFMIEVGFVLIPDVLTLGISAGWGSYQIGYRSDFPQTLPTDWSLPFLPRSEDATYTGDGPGGMVAVQVTLPLGQGISAGIEAGFRIIPASVPRAGSAVLDLNSDGMGDPVGFSGPWLGLTVRLQFNL</sequence>
<dbReference type="Proteomes" id="UP000287233">
    <property type="component" value="Chromosome"/>
</dbReference>
<reference evidence="2" key="1">
    <citation type="submission" date="2018-12" db="EMBL/GenBank/DDBJ databases">
        <title>Complete genome sequence of an uncultured bacterium of the candidate phylum Bipolaricaulota.</title>
        <authorList>
            <person name="Kadnikov V.V."/>
            <person name="Mardanov A.V."/>
            <person name="Beletsky A.V."/>
            <person name="Frank Y.A."/>
            <person name="Karnachuk O.V."/>
            <person name="Ravin N.V."/>
        </authorList>
    </citation>
    <scope>NUCLEOTIDE SEQUENCE [LARGE SCALE GENOMIC DNA]</scope>
</reference>
<proteinExistence type="predicted"/>
<evidence type="ECO:0000313" key="2">
    <source>
        <dbReference type="Proteomes" id="UP000287233"/>
    </source>
</evidence>
<protein>
    <recommendedName>
        <fullName evidence="3">Outer membrane protein beta-barrel domain-containing protein</fullName>
    </recommendedName>
</protein>
<accession>A0A410FTG2</accession>